<dbReference type="FunFam" id="3.40.605.10:FF:000010">
    <property type="entry name" value="N-succinylglutamate 5-semialdehyde dehydrogenase"/>
    <property type="match status" value="1"/>
</dbReference>
<sequence length="551" mass="58436">MTTEQDRTPAPADDGTAVQADAATPDGARPAWVTDELIARWCGWVARDATGGGPDEVAPLTAAAPFDLAPIAAVPGCATQDVTRAVDGARAARPAWARMPLRRRAEVVLAFHDLLLERQDQVLDLIQWETGKARYHAWQEVAQVATIARHYARRARHYLAPRQVRGMLPGLTKVKEVRVPKGVVGVISPWNYPLYLGAGDVLPALLAGNAVVSKADPQTPLTLLWTRTLMAEAGLPDEVWRIVTGPGDVVGTALVDSVDFVCFTGSTATGRTVAERAARRLVGASLELGGKNPLIVREDADLAAAAAGTVAAAFANTGQMCIHIERVHVHEKVYDAFRDELVRATRELRLGRSYDYAADIGSLTSAARLAAVQEHVDGAVAKGATVLAGGRARPDIGPLFYEPTVLEGVTDEMAVCGEETFGPVVSLYAYATDSEAVDAANRGNYGLSASIWSKDTRAADRMAARIRAGAVNINDGAAAAAGSIEAGMGGMGDSGLGRRHGPEGIRKYTESQTVAAQRLLPLGPKTGESAVANFVRRTNGQLALLRRLRVR</sequence>
<evidence type="ECO:0000313" key="10">
    <source>
        <dbReference type="EMBL" id="NBE50162.1"/>
    </source>
</evidence>
<dbReference type="AlphaFoldDB" id="A0A964UNH7"/>
<accession>A0A964UNH7</accession>
<dbReference type="InterPro" id="IPR015590">
    <property type="entry name" value="Aldehyde_DH_dom"/>
</dbReference>
<dbReference type="NCBIfam" id="NF006916">
    <property type="entry name" value="PRK09407.1"/>
    <property type="match status" value="1"/>
</dbReference>
<evidence type="ECO:0000256" key="2">
    <source>
        <dbReference type="ARBA" id="ARBA00022857"/>
    </source>
</evidence>
<evidence type="ECO:0000256" key="5">
    <source>
        <dbReference type="ARBA" id="ARBA00048559"/>
    </source>
</evidence>
<dbReference type="InterPro" id="IPR029510">
    <property type="entry name" value="Ald_DH_CS_GLU"/>
</dbReference>
<evidence type="ECO:0000313" key="11">
    <source>
        <dbReference type="Proteomes" id="UP000598297"/>
    </source>
</evidence>
<dbReference type="Pfam" id="PF00171">
    <property type="entry name" value="Aldedh"/>
    <property type="match status" value="1"/>
</dbReference>
<name>A0A964UNH7_9ACTN</name>
<feature type="domain" description="Aldehyde dehydrogenase" evidence="9">
    <location>
        <begin position="62"/>
        <end position="514"/>
    </location>
</feature>
<dbReference type="InterPro" id="IPR016162">
    <property type="entry name" value="Ald_DH_N"/>
</dbReference>
<evidence type="ECO:0000256" key="3">
    <source>
        <dbReference type="ARBA" id="ARBA00023002"/>
    </source>
</evidence>
<dbReference type="RefSeq" id="WP_161693026.1">
    <property type="nucleotide sequence ID" value="NZ_JAAAHS010000005.1"/>
</dbReference>
<evidence type="ECO:0000256" key="6">
    <source>
        <dbReference type="PROSITE-ProRule" id="PRU10007"/>
    </source>
</evidence>
<evidence type="ECO:0000256" key="7">
    <source>
        <dbReference type="RuleBase" id="RU003345"/>
    </source>
</evidence>
<dbReference type="Proteomes" id="UP000598297">
    <property type="component" value="Unassembled WGS sequence"/>
</dbReference>
<feature type="region of interest" description="Disordered" evidence="8">
    <location>
        <begin position="1"/>
        <end position="27"/>
    </location>
</feature>
<dbReference type="InterPro" id="IPR016161">
    <property type="entry name" value="Ald_DH/histidinol_DH"/>
</dbReference>
<comment type="caution">
    <text evidence="10">The sequence shown here is derived from an EMBL/GenBank/DDBJ whole genome shotgun (WGS) entry which is preliminary data.</text>
</comment>
<dbReference type="GO" id="GO:0036243">
    <property type="term" value="F:succinate-semialdehyde dehydrogenase (NADP+) activity"/>
    <property type="evidence" value="ECO:0007669"/>
    <property type="project" value="UniProtKB-EC"/>
</dbReference>
<proteinExistence type="inferred from homology"/>
<dbReference type="Gene3D" id="3.40.309.10">
    <property type="entry name" value="Aldehyde Dehydrogenase, Chain A, domain 2"/>
    <property type="match status" value="1"/>
</dbReference>
<keyword evidence="3 7" id="KW-0560">Oxidoreductase</keyword>
<evidence type="ECO:0000259" key="9">
    <source>
        <dbReference type="Pfam" id="PF00171"/>
    </source>
</evidence>
<dbReference type="EMBL" id="JAAAHS010000005">
    <property type="protein sequence ID" value="NBE50162.1"/>
    <property type="molecule type" value="Genomic_DNA"/>
</dbReference>
<comment type="similarity">
    <text evidence="1 7">Belongs to the aldehyde dehydrogenase family.</text>
</comment>
<reference evidence="10" key="1">
    <citation type="submission" date="2020-01" db="EMBL/GenBank/DDBJ databases">
        <title>Whole-genome analyses of novel actinobacteria.</title>
        <authorList>
            <person name="Sahin N."/>
        </authorList>
    </citation>
    <scope>NUCLEOTIDE SEQUENCE</scope>
    <source>
        <strain evidence="10">YC537</strain>
    </source>
</reference>
<dbReference type="InterPro" id="IPR016163">
    <property type="entry name" value="Ald_DH_C"/>
</dbReference>
<dbReference type="OrthoDB" id="6882680at2"/>
<dbReference type="FunFam" id="3.40.309.10:FF:000009">
    <property type="entry name" value="Aldehyde dehydrogenase A"/>
    <property type="match status" value="1"/>
</dbReference>
<comment type="catalytic activity">
    <reaction evidence="5">
        <text>succinate semialdehyde + NADP(+) + H2O = succinate + NADPH + 2 H(+)</text>
        <dbReference type="Rhea" id="RHEA:13213"/>
        <dbReference type="ChEBI" id="CHEBI:15377"/>
        <dbReference type="ChEBI" id="CHEBI:15378"/>
        <dbReference type="ChEBI" id="CHEBI:30031"/>
        <dbReference type="ChEBI" id="CHEBI:57706"/>
        <dbReference type="ChEBI" id="CHEBI:57783"/>
        <dbReference type="ChEBI" id="CHEBI:58349"/>
        <dbReference type="EC" id="1.2.1.79"/>
    </reaction>
</comment>
<keyword evidence="11" id="KW-1185">Reference proteome</keyword>
<dbReference type="EC" id="1.2.1.79" evidence="4"/>
<feature type="active site" evidence="6">
    <location>
        <position position="287"/>
    </location>
</feature>
<evidence type="ECO:0000256" key="1">
    <source>
        <dbReference type="ARBA" id="ARBA00009986"/>
    </source>
</evidence>
<dbReference type="SUPFAM" id="SSF53720">
    <property type="entry name" value="ALDH-like"/>
    <property type="match status" value="1"/>
</dbReference>
<protein>
    <recommendedName>
        <fullName evidence="4">succinate-semialdehyde dehydrogenase (NADP(+))</fullName>
        <ecNumber evidence="4">1.2.1.79</ecNumber>
    </recommendedName>
</protein>
<organism evidence="10 11">
    <name type="scientific">Streptomyces boluensis</name>
    <dbReference type="NCBI Taxonomy" id="1775135"/>
    <lineage>
        <taxon>Bacteria</taxon>
        <taxon>Bacillati</taxon>
        <taxon>Actinomycetota</taxon>
        <taxon>Actinomycetes</taxon>
        <taxon>Kitasatosporales</taxon>
        <taxon>Streptomycetaceae</taxon>
        <taxon>Streptomyces</taxon>
    </lineage>
</organism>
<dbReference type="Gene3D" id="3.40.605.10">
    <property type="entry name" value="Aldehyde Dehydrogenase, Chain A, domain 1"/>
    <property type="match status" value="1"/>
</dbReference>
<dbReference type="PANTHER" id="PTHR11699">
    <property type="entry name" value="ALDEHYDE DEHYDROGENASE-RELATED"/>
    <property type="match status" value="1"/>
</dbReference>
<keyword evidence="2" id="KW-0521">NADP</keyword>
<evidence type="ECO:0000256" key="4">
    <source>
        <dbReference type="ARBA" id="ARBA00039122"/>
    </source>
</evidence>
<gene>
    <name evidence="10" type="ORF">GUY60_01705</name>
</gene>
<dbReference type="PROSITE" id="PS00687">
    <property type="entry name" value="ALDEHYDE_DEHYDR_GLU"/>
    <property type="match status" value="1"/>
</dbReference>
<evidence type="ECO:0000256" key="8">
    <source>
        <dbReference type="SAM" id="MobiDB-lite"/>
    </source>
</evidence>